<feature type="compositionally biased region" description="Acidic residues" evidence="1">
    <location>
        <begin position="98"/>
        <end position="131"/>
    </location>
</feature>
<evidence type="ECO:0000256" key="1">
    <source>
        <dbReference type="SAM" id="MobiDB-lite"/>
    </source>
</evidence>
<feature type="region of interest" description="Disordered" evidence="1">
    <location>
        <begin position="84"/>
        <end position="177"/>
    </location>
</feature>
<dbReference type="EMBL" id="JAIQCV010000010">
    <property type="protein sequence ID" value="KAH1057383.1"/>
    <property type="molecule type" value="Genomic_DNA"/>
</dbReference>
<protein>
    <submittedName>
        <fullName evidence="2">Uncharacterized protein</fullName>
    </submittedName>
</protein>
<dbReference type="Proteomes" id="UP000828251">
    <property type="component" value="Unassembled WGS sequence"/>
</dbReference>
<reference evidence="2 3" key="1">
    <citation type="journal article" date="2021" name="Plant Biotechnol. J.">
        <title>Multi-omics assisted identification of the key and species-specific regulatory components of drought-tolerant mechanisms in Gossypium stocksii.</title>
        <authorList>
            <person name="Yu D."/>
            <person name="Ke L."/>
            <person name="Zhang D."/>
            <person name="Wu Y."/>
            <person name="Sun Y."/>
            <person name="Mei J."/>
            <person name="Sun J."/>
            <person name="Sun Y."/>
        </authorList>
    </citation>
    <scope>NUCLEOTIDE SEQUENCE [LARGE SCALE GENOMIC DNA]</scope>
    <source>
        <strain evidence="3">cv. E1</strain>
        <tissue evidence="2">Leaf</tissue>
    </source>
</reference>
<name>A0A9D3ZR37_9ROSI</name>
<dbReference type="AlphaFoldDB" id="A0A9D3ZR37"/>
<evidence type="ECO:0000313" key="2">
    <source>
        <dbReference type="EMBL" id="KAH1057383.1"/>
    </source>
</evidence>
<feature type="compositionally biased region" description="Acidic residues" evidence="1">
    <location>
        <begin position="138"/>
        <end position="169"/>
    </location>
</feature>
<proteinExistence type="predicted"/>
<dbReference type="OrthoDB" id="10586059at2759"/>
<sequence>MDQYYGDFLGILNELQLSDSYARSVFIENPKPNVAKLLKLFRPKTLTKTLHLAMHTRSMVNAMNSSLNLTAIDERFPFDKLLKWKHPGLGNKDVSDTKDDDEDEEDDNADEKDDGADEDFSGEEGDPEDDHEANGDGESGEEENDNENDDGDVEDEEKEDEEEEDEEVNEQPSKKRK</sequence>
<accession>A0A9D3ZR37</accession>
<keyword evidence="3" id="KW-1185">Reference proteome</keyword>
<gene>
    <name evidence="2" type="ORF">J1N35_035448</name>
</gene>
<organism evidence="2 3">
    <name type="scientific">Gossypium stocksii</name>
    <dbReference type="NCBI Taxonomy" id="47602"/>
    <lineage>
        <taxon>Eukaryota</taxon>
        <taxon>Viridiplantae</taxon>
        <taxon>Streptophyta</taxon>
        <taxon>Embryophyta</taxon>
        <taxon>Tracheophyta</taxon>
        <taxon>Spermatophyta</taxon>
        <taxon>Magnoliopsida</taxon>
        <taxon>eudicotyledons</taxon>
        <taxon>Gunneridae</taxon>
        <taxon>Pentapetalae</taxon>
        <taxon>rosids</taxon>
        <taxon>malvids</taxon>
        <taxon>Malvales</taxon>
        <taxon>Malvaceae</taxon>
        <taxon>Malvoideae</taxon>
        <taxon>Gossypium</taxon>
    </lineage>
</organism>
<evidence type="ECO:0000313" key="3">
    <source>
        <dbReference type="Proteomes" id="UP000828251"/>
    </source>
</evidence>
<dbReference type="PANTHER" id="PTHR35711:SF1">
    <property type="entry name" value="ECTODERMAL, ISOFORM F"/>
    <property type="match status" value="1"/>
</dbReference>
<dbReference type="PANTHER" id="PTHR35711">
    <property type="entry name" value="EXPRESSED PROTEIN"/>
    <property type="match status" value="1"/>
</dbReference>
<comment type="caution">
    <text evidence="2">The sequence shown here is derived from an EMBL/GenBank/DDBJ whole genome shotgun (WGS) entry which is preliminary data.</text>
</comment>